<dbReference type="Pfam" id="PF15382">
    <property type="entry name" value="DUF4609"/>
    <property type="match status" value="1"/>
</dbReference>
<dbReference type="RefSeq" id="XP_070470186.1">
    <property type="nucleotide sequence ID" value="XM_070614085.1"/>
</dbReference>
<sequence>MASPAAAAHGETEERDLPAASIAPTSSAGRELPGSPLTSGSCPLARGQLSRGRGVAVETRASAAVCEEQKKGCTYSVPKARGRSTDRPSREPAKPPDTQPVESFHQEEEAAKQQRPSASGVEETPDVKSSRKQVAVPQIVITRASKETLISYSSIRSEEQTTIQERADWGPYHRHRNPSTVDAYGPQIKEETGAPNRCRESLC</sequence>
<organism evidence="2 3">
    <name type="scientific">Equus przewalskii</name>
    <name type="common">Przewalski's horse</name>
    <name type="synonym">Equus caballus przewalskii</name>
    <dbReference type="NCBI Taxonomy" id="9798"/>
    <lineage>
        <taxon>Eukaryota</taxon>
        <taxon>Metazoa</taxon>
        <taxon>Chordata</taxon>
        <taxon>Craniata</taxon>
        <taxon>Vertebrata</taxon>
        <taxon>Euteleostomi</taxon>
        <taxon>Mammalia</taxon>
        <taxon>Eutheria</taxon>
        <taxon>Laurasiatheria</taxon>
        <taxon>Perissodactyla</taxon>
        <taxon>Equidae</taxon>
        <taxon>Equus</taxon>
    </lineage>
</organism>
<feature type="compositionally biased region" description="Polar residues" evidence="1">
    <location>
        <begin position="152"/>
        <end position="164"/>
    </location>
</feature>
<dbReference type="Proteomes" id="UP001652662">
    <property type="component" value="Chromosome 3"/>
</dbReference>
<reference evidence="3" key="1">
    <citation type="submission" date="2025-08" db="UniProtKB">
        <authorList>
            <consortium name="RefSeq"/>
        </authorList>
    </citation>
    <scope>IDENTIFICATION</scope>
    <source>
        <tissue evidence="3">Blood</tissue>
    </source>
</reference>
<protein>
    <submittedName>
        <fullName evidence="3">Spermatogenesis-associated protein 33 isoform X1</fullName>
    </submittedName>
</protein>
<dbReference type="PANTHER" id="PTHR38649">
    <property type="entry name" value="SPERMATOGENESIS-ASSOCIATED PROTEIN 33"/>
    <property type="match status" value="1"/>
</dbReference>
<dbReference type="GeneID" id="103561191"/>
<gene>
    <name evidence="3" type="primary">SPATA33</name>
</gene>
<dbReference type="InterPro" id="IPR027930">
    <property type="entry name" value="DUF4609"/>
</dbReference>
<name>A0ABM4NZ29_EQUPR</name>
<feature type="compositionally biased region" description="Basic and acidic residues" evidence="1">
    <location>
        <begin position="188"/>
        <end position="203"/>
    </location>
</feature>
<accession>A0ABM4NZ29</accession>
<evidence type="ECO:0000313" key="3">
    <source>
        <dbReference type="RefSeq" id="XP_070470186.1"/>
    </source>
</evidence>
<dbReference type="PANTHER" id="PTHR38649:SF1">
    <property type="entry name" value="SPERMATOGENESIS-ASSOCIATED PROTEIN 33"/>
    <property type="match status" value="1"/>
</dbReference>
<feature type="region of interest" description="Disordered" evidence="1">
    <location>
        <begin position="1"/>
        <end position="139"/>
    </location>
</feature>
<evidence type="ECO:0000256" key="1">
    <source>
        <dbReference type="SAM" id="MobiDB-lite"/>
    </source>
</evidence>
<keyword evidence="2" id="KW-1185">Reference proteome</keyword>
<feature type="compositionally biased region" description="Basic and acidic residues" evidence="1">
    <location>
        <begin position="83"/>
        <end position="94"/>
    </location>
</feature>
<proteinExistence type="predicted"/>
<evidence type="ECO:0000313" key="2">
    <source>
        <dbReference type="Proteomes" id="UP001652662"/>
    </source>
</evidence>
<feature type="region of interest" description="Disordered" evidence="1">
    <location>
        <begin position="152"/>
        <end position="203"/>
    </location>
</feature>